<accession>A0A4Y2AM06</accession>
<proteinExistence type="predicted"/>
<sequence length="90" mass="10008">MCILELVSDNITALNYKVTNHPPLRRTFLLLQVLSCLEECPPACPPQKRPEAIKASFSLYTPVFTPPELWRHGQLPSLPGPQAASGPPFR</sequence>
<reference evidence="2 3" key="1">
    <citation type="journal article" date="2019" name="Sci. Rep.">
        <title>Orb-weaving spider Araneus ventricosus genome elucidates the spidroin gene catalogue.</title>
        <authorList>
            <person name="Kono N."/>
            <person name="Nakamura H."/>
            <person name="Ohtoshi R."/>
            <person name="Moran D.A.P."/>
            <person name="Shinohara A."/>
            <person name="Yoshida Y."/>
            <person name="Fujiwara M."/>
            <person name="Mori M."/>
            <person name="Tomita M."/>
            <person name="Arakawa K."/>
        </authorList>
    </citation>
    <scope>NUCLEOTIDE SEQUENCE [LARGE SCALE GENOMIC DNA]</scope>
</reference>
<feature type="region of interest" description="Disordered" evidence="1">
    <location>
        <begin position="71"/>
        <end position="90"/>
    </location>
</feature>
<evidence type="ECO:0000256" key="1">
    <source>
        <dbReference type="SAM" id="MobiDB-lite"/>
    </source>
</evidence>
<dbReference type="EMBL" id="BGPR01000023">
    <property type="protein sequence ID" value="GBL80921.1"/>
    <property type="molecule type" value="Genomic_DNA"/>
</dbReference>
<protein>
    <submittedName>
        <fullName evidence="2">Uncharacterized protein</fullName>
    </submittedName>
</protein>
<organism evidence="2 3">
    <name type="scientific">Araneus ventricosus</name>
    <name type="common">Orbweaver spider</name>
    <name type="synonym">Epeira ventricosa</name>
    <dbReference type="NCBI Taxonomy" id="182803"/>
    <lineage>
        <taxon>Eukaryota</taxon>
        <taxon>Metazoa</taxon>
        <taxon>Ecdysozoa</taxon>
        <taxon>Arthropoda</taxon>
        <taxon>Chelicerata</taxon>
        <taxon>Arachnida</taxon>
        <taxon>Araneae</taxon>
        <taxon>Araneomorphae</taxon>
        <taxon>Entelegynae</taxon>
        <taxon>Araneoidea</taxon>
        <taxon>Araneidae</taxon>
        <taxon>Araneus</taxon>
    </lineage>
</organism>
<gene>
    <name evidence="2" type="ORF">AVEN_26329_1</name>
</gene>
<evidence type="ECO:0000313" key="2">
    <source>
        <dbReference type="EMBL" id="GBL80921.1"/>
    </source>
</evidence>
<dbReference type="Proteomes" id="UP000499080">
    <property type="component" value="Unassembled WGS sequence"/>
</dbReference>
<evidence type="ECO:0000313" key="3">
    <source>
        <dbReference type="Proteomes" id="UP000499080"/>
    </source>
</evidence>
<name>A0A4Y2AM06_ARAVE</name>
<comment type="caution">
    <text evidence="2">The sequence shown here is derived from an EMBL/GenBank/DDBJ whole genome shotgun (WGS) entry which is preliminary data.</text>
</comment>
<keyword evidence="3" id="KW-1185">Reference proteome</keyword>
<dbReference type="AlphaFoldDB" id="A0A4Y2AM06"/>